<dbReference type="Gene3D" id="6.10.250.3150">
    <property type="match status" value="1"/>
</dbReference>
<evidence type="ECO:0000259" key="9">
    <source>
        <dbReference type="PROSITE" id="PS51935"/>
    </source>
</evidence>
<dbReference type="Pfam" id="PF00877">
    <property type="entry name" value="NLPC_P60"/>
    <property type="match status" value="1"/>
</dbReference>
<dbReference type="PROSITE" id="PS51935">
    <property type="entry name" value="NLPC_P60"/>
    <property type="match status" value="1"/>
</dbReference>
<evidence type="ECO:0000313" key="10">
    <source>
        <dbReference type="EMBL" id="MBC5638265.1"/>
    </source>
</evidence>
<keyword evidence="6" id="KW-0175">Coiled coil</keyword>
<accession>A0A923L837</accession>
<dbReference type="RefSeq" id="WP_186870969.1">
    <property type="nucleotide sequence ID" value="NZ_JACOOL010000013.1"/>
</dbReference>
<dbReference type="InterPro" id="IPR038765">
    <property type="entry name" value="Papain-like_cys_pep_sf"/>
</dbReference>
<evidence type="ECO:0000256" key="6">
    <source>
        <dbReference type="SAM" id="Coils"/>
    </source>
</evidence>
<keyword evidence="4" id="KW-0378">Hydrolase</keyword>
<sequence length="402" mass="43713">MRKSFITLATVTVVGLTSSFTINTVYAETDLQNKKAEVQNERSEVESKLSKAEAEVAEVLVELDELNEEIKQVEKALESNQKMIDDTNDKVKTTEDEIAELEKEIEKRSEILSNRMVNYQKNGGNIGFLDVIFGSQSFTDFISRVTAVNKITSSDQELINQLESDKVKVAEKLDELSELQTELAGMQETILAQKEQNDAKKKELSKKEKSIQKKIEDLELEASQLASIEAQVNREIAAQRAASNPVVASSGNNNSTKSDGSLTQLSKKTESKQSAPVAASNAAQVAINAGYPHLGTPYVWGGKGPGGFDCSGFVSWAYAQAGISLPSSTAAMQSVGTKVSYSDARPGDIVFFDTYKTNGHVGIYLGNGKFIGAQNSTGLAVADMSSGYWKDHFEGHVRRVAN</sequence>
<dbReference type="AlphaFoldDB" id="A0A923L837"/>
<dbReference type="InterPro" id="IPR000064">
    <property type="entry name" value="NLP_P60_dom"/>
</dbReference>
<keyword evidence="3 8" id="KW-0732">Signal</keyword>
<dbReference type="Pfam" id="PF24568">
    <property type="entry name" value="CC_PcsB"/>
    <property type="match status" value="1"/>
</dbReference>
<comment type="similarity">
    <text evidence="1">Belongs to the peptidase C40 family.</text>
</comment>
<evidence type="ECO:0000256" key="8">
    <source>
        <dbReference type="SAM" id="SignalP"/>
    </source>
</evidence>
<name>A0A923L837_9BACI</name>
<feature type="region of interest" description="Disordered" evidence="7">
    <location>
        <begin position="243"/>
        <end position="275"/>
    </location>
</feature>
<proteinExistence type="inferred from homology"/>
<dbReference type="Proteomes" id="UP000637359">
    <property type="component" value="Unassembled WGS sequence"/>
</dbReference>
<dbReference type="PANTHER" id="PTHR47053:SF1">
    <property type="entry name" value="MUREIN DD-ENDOPEPTIDASE MEPH-RELATED"/>
    <property type="match status" value="1"/>
</dbReference>
<keyword evidence="11" id="KW-1185">Reference proteome</keyword>
<feature type="signal peptide" evidence="8">
    <location>
        <begin position="1"/>
        <end position="27"/>
    </location>
</feature>
<dbReference type="GO" id="GO:0008234">
    <property type="term" value="F:cysteine-type peptidase activity"/>
    <property type="evidence" value="ECO:0007669"/>
    <property type="project" value="UniProtKB-KW"/>
</dbReference>
<feature type="coiled-coil region" evidence="6">
    <location>
        <begin position="159"/>
        <end position="235"/>
    </location>
</feature>
<comment type="caution">
    <text evidence="10">The sequence shown here is derived from an EMBL/GenBank/DDBJ whole genome shotgun (WGS) entry which is preliminary data.</text>
</comment>
<feature type="domain" description="NlpC/P60" evidence="9">
    <location>
        <begin position="280"/>
        <end position="400"/>
    </location>
</feature>
<dbReference type="InterPro" id="IPR057309">
    <property type="entry name" value="PcsB_CC"/>
</dbReference>
<feature type="chain" id="PRO_5037609963" evidence="8">
    <location>
        <begin position="28"/>
        <end position="402"/>
    </location>
</feature>
<keyword evidence="5" id="KW-0788">Thiol protease</keyword>
<evidence type="ECO:0000256" key="3">
    <source>
        <dbReference type="ARBA" id="ARBA00022729"/>
    </source>
</evidence>
<feature type="coiled-coil region" evidence="6">
    <location>
        <begin position="26"/>
        <end position="122"/>
    </location>
</feature>
<evidence type="ECO:0000256" key="7">
    <source>
        <dbReference type="SAM" id="MobiDB-lite"/>
    </source>
</evidence>
<feature type="compositionally biased region" description="Polar residues" evidence="7">
    <location>
        <begin position="246"/>
        <end position="266"/>
    </location>
</feature>
<evidence type="ECO:0000256" key="4">
    <source>
        <dbReference type="ARBA" id="ARBA00022801"/>
    </source>
</evidence>
<evidence type="ECO:0000256" key="2">
    <source>
        <dbReference type="ARBA" id="ARBA00022670"/>
    </source>
</evidence>
<dbReference type="SUPFAM" id="SSF54001">
    <property type="entry name" value="Cysteine proteinases"/>
    <property type="match status" value="1"/>
</dbReference>
<dbReference type="GO" id="GO:0006508">
    <property type="term" value="P:proteolysis"/>
    <property type="evidence" value="ECO:0007669"/>
    <property type="project" value="UniProtKB-KW"/>
</dbReference>
<evidence type="ECO:0000256" key="5">
    <source>
        <dbReference type="ARBA" id="ARBA00022807"/>
    </source>
</evidence>
<protein>
    <submittedName>
        <fullName evidence="10">C40 family peptidase</fullName>
    </submittedName>
</protein>
<dbReference type="InterPro" id="IPR051202">
    <property type="entry name" value="Peptidase_C40"/>
</dbReference>
<dbReference type="EMBL" id="JACOOL010000013">
    <property type="protein sequence ID" value="MBC5638265.1"/>
    <property type="molecule type" value="Genomic_DNA"/>
</dbReference>
<evidence type="ECO:0000256" key="1">
    <source>
        <dbReference type="ARBA" id="ARBA00007074"/>
    </source>
</evidence>
<dbReference type="PANTHER" id="PTHR47053">
    <property type="entry name" value="MUREIN DD-ENDOPEPTIDASE MEPH-RELATED"/>
    <property type="match status" value="1"/>
</dbReference>
<organism evidence="10 11">
    <name type="scientific">Ornithinibacillus hominis</name>
    <dbReference type="NCBI Taxonomy" id="2763055"/>
    <lineage>
        <taxon>Bacteria</taxon>
        <taxon>Bacillati</taxon>
        <taxon>Bacillota</taxon>
        <taxon>Bacilli</taxon>
        <taxon>Bacillales</taxon>
        <taxon>Bacillaceae</taxon>
        <taxon>Ornithinibacillus</taxon>
    </lineage>
</organism>
<dbReference type="Gene3D" id="3.90.1720.10">
    <property type="entry name" value="endopeptidase domain like (from Nostoc punctiforme)"/>
    <property type="match status" value="1"/>
</dbReference>
<keyword evidence="2" id="KW-0645">Protease</keyword>
<gene>
    <name evidence="10" type="ORF">H8S33_15820</name>
</gene>
<reference evidence="10" key="1">
    <citation type="submission" date="2020-08" db="EMBL/GenBank/DDBJ databases">
        <title>Genome public.</title>
        <authorList>
            <person name="Liu C."/>
            <person name="Sun Q."/>
        </authorList>
    </citation>
    <scope>NUCLEOTIDE SEQUENCE</scope>
    <source>
        <strain evidence="10">BX22</strain>
    </source>
</reference>
<evidence type="ECO:0000313" key="11">
    <source>
        <dbReference type="Proteomes" id="UP000637359"/>
    </source>
</evidence>